<feature type="compositionally biased region" description="Low complexity" evidence="7">
    <location>
        <begin position="1"/>
        <end position="31"/>
    </location>
</feature>
<evidence type="ECO:0000259" key="8">
    <source>
        <dbReference type="PROSITE" id="PS50217"/>
    </source>
</evidence>
<feature type="region of interest" description="Disordered" evidence="7">
    <location>
        <begin position="438"/>
        <end position="507"/>
    </location>
</feature>
<dbReference type="GO" id="GO:0000977">
    <property type="term" value="F:RNA polymerase II transcription regulatory region sequence-specific DNA binding"/>
    <property type="evidence" value="ECO:0007669"/>
    <property type="project" value="TreeGrafter"/>
</dbReference>
<sequence>MSQKGSASRPASPRPTTTSSTTVPRTSPSSAQPGLRGTGDGLSSDSSRESCGVPRTHAETSQPAGQRTLDVHNMLNPAETCSTPTTAAPTAPRPPEDNSARPNPAAGQYESSPSTSQPYVFRGQAMPVQPLASPRPTGRPSAPSPAPSERASPHAQHPYQALGAPRQYLNPRSPRAGSMGHHGAHFRTLSAQPSQFSPAAGPGHIRPFPGDSPLERSPTSGEPPAIHFGGIGSPGVLPPVPMSNLAAPPRSSSQPIIGRVGPASQETGQSQRALGHQSRPSRYPAVSSYTAGIPQVHRGFPPPLPQGDLRWSGGVGGNVSQPQTPNRWSSFPVSDGQSTNLLFRTEQGDEMIVPFDTRQGSRQADEKRQRNAGASARFRQRKKEREISRDNEMHKLETENRQLEKRVHDVEIERDHYRADRDRLRDLVYRTPSISEFAYQGLPSPTTSRPGGSFPDRSPLAPVAPVAPPTPLPPVTYGQVDPTTGERPARRRRTDPQVEFTTPTYASGIGTLGPMAPAYAASSSQPGTPSAGPTARLPPFEWINLPLDQNLARRVLHHKVSLRINANLTSRDGLQDRPDLLIMAQAQVKTYGAPSHHRT</sequence>
<feature type="compositionally biased region" description="Pro residues" evidence="7">
    <location>
        <begin position="465"/>
        <end position="474"/>
    </location>
</feature>
<dbReference type="GO" id="GO:0001228">
    <property type="term" value="F:DNA-binding transcription activator activity, RNA polymerase II-specific"/>
    <property type="evidence" value="ECO:0007669"/>
    <property type="project" value="TreeGrafter"/>
</dbReference>
<gene>
    <name evidence="9" type="ORF">BCR38DRAFT_88206</name>
</gene>
<dbReference type="PROSITE" id="PS50217">
    <property type="entry name" value="BZIP"/>
    <property type="match status" value="1"/>
</dbReference>
<dbReference type="GeneID" id="63781931"/>
<feature type="domain" description="BZIP" evidence="8">
    <location>
        <begin position="361"/>
        <end position="424"/>
    </location>
</feature>
<evidence type="ECO:0000256" key="1">
    <source>
        <dbReference type="ARBA" id="ARBA00004123"/>
    </source>
</evidence>
<accession>A0A1Y2EDB7</accession>
<dbReference type="InterPro" id="IPR046347">
    <property type="entry name" value="bZIP_sf"/>
</dbReference>
<feature type="region of interest" description="Disordered" evidence="7">
    <location>
        <begin position="1"/>
        <end position="285"/>
    </location>
</feature>
<reference evidence="9 10" key="1">
    <citation type="submission" date="2016-07" db="EMBL/GenBank/DDBJ databases">
        <title>Pervasive Adenine N6-methylation of Active Genes in Fungi.</title>
        <authorList>
            <consortium name="DOE Joint Genome Institute"/>
            <person name="Mondo S.J."/>
            <person name="Dannebaum R.O."/>
            <person name="Kuo R.C."/>
            <person name="Labutti K."/>
            <person name="Haridas S."/>
            <person name="Kuo A."/>
            <person name="Salamov A."/>
            <person name="Ahrendt S.R."/>
            <person name="Lipzen A."/>
            <person name="Sullivan W."/>
            <person name="Andreopoulos W.B."/>
            <person name="Clum A."/>
            <person name="Lindquist E."/>
            <person name="Daum C."/>
            <person name="Ramamoorthy G.K."/>
            <person name="Gryganskyi A."/>
            <person name="Culley D."/>
            <person name="Magnuson J.K."/>
            <person name="James T.Y."/>
            <person name="O'Malley M.A."/>
            <person name="Stajich J.E."/>
            <person name="Spatafora J.W."/>
            <person name="Visel A."/>
            <person name="Grigoriev I.V."/>
        </authorList>
    </citation>
    <scope>NUCLEOTIDE SEQUENCE [LARGE SCALE GENOMIC DNA]</scope>
    <source>
        <strain evidence="9 10">CBS 129021</strain>
    </source>
</reference>
<feature type="compositionally biased region" description="Polar residues" evidence="7">
    <location>
        <begin position="318"/>
        <end position="335"/>
    </location>
</feature>
<dbReference type="PANTHER" id="PTHR13044:SF14">
    <property type="entry name" value="CRYPTOCEPHAL, ISOFORM A"/>
    <property type="match status" value="1"/>
</dbReference>
<feature type="compositionally biased region" description="Low complexity" evidence="7">
    <location>
        <begin position="77"/>
        <end position="90"/>
    </location>
</feature>
<evidence type="ECO:0000313" key="9">
    <source>
        <dbReference type="EMBL" id="ORY69568.1"/>
    </source>
</evidence>
<keyword evidence="2" id="KW-0805">Transcription regulation</keyword>
<feature type="region of interest" description="Disordered" evidence="7">
    <location>
        <begin position="357"/>
        <end position="391"/>
    </location>
</feature>
<proteinExistence type="predicted"/>
<evidence type="ECO:0000256" key="3">
    <source>
        <dbReference type="ARBA" id="ARBA00023125"/>
    </source>
</evidence>
<dbReference type="InterPro" id="IPR004827">
    <property type="entry name" value="bZIP"/>
</dbReference>
<dbReference type="OrthoDB" id="2247093at2759"/>
<dbReference type="GO" id="GO:0005634">
    <property type="term" value="C:nucleus"/>
    <property type="evidence" value="ECO:0007669"/>
    <property type="project" value="UniProtKB-SubCell"/>
</dbReference>
<dbReference type="InParanoid" id="A0A1Y2EDB7"/>
<organism evidence="9 10">
    <name type="scientific">Pseudomassariella vexata</name>
    <dbReference type="NCBI Taxonomy" id="1141098"/>
    <lineage>
        <taxon>Eukaryota</taxon>
        <taxon>Fungi</taxon>
        <taxon>Dikarya</taxon>
        <taxon>Ascomycota</taxon>
        <taxon>Pezizomycotina</taxon>
        <taxon>Sordariomycetes</taxon>
        <taxon>Xylariomycetidae</taxon>
        <taxon>Amphisphaeriales</taxon>
        <taxon>Pseudomassariaceae</taxon>
        <taxon>Pseudomassariella</taxon>
    </lineage>
</organism>
<feature type="region of interest" description="Disordered" evidence="7">
    <location>
        <begin position="316"/>
        <end position="335"/>
    </location>
</feature>
<evidence type="ECO:0000256" key="7">
    <source>
        <dbReference type="SAM" id="MobiDB-lite"/>
    </source>
</evidence>
<dbReference type="EMBL" id="MCFJ01000002">
    <property type="protein sequence ID" value="ORY69568.1"/>
    <property type="molecule type" value="Genomic_DNA"/>
</dbReference>
<name>A0A1Y2EDB7_9PEZI</name>
<dbReference type="CDD" id="cd14705">
    <property type="entry name" value="bZIP_Zip1"/>
    <property type="match status" value="1"/>
</dbReference>
<feature type="coiled-coil region" evidence="6">
    <location>
        <begin position="393"/>
        <end position="420"/>
    </location>
</feature>
<comment type="caution">
    <text evidence="9">The sequence shown here is derived from an EMBL/GenBank/DDBJ whole genome shotgun (WGS) entry which is preliminary data.</text>
</comment>
<dbReference type="RefSeq" id="XP_040719518.1">
    <property type="nucleotide sequence ID" value="XM_040865719.1"/>
</dbReference>
<evidence type="ECO:0000256" key="6">
    <source>
        <dbReference type="SAM" id="Coils"/>
    </source>
</evidence>
<dbReference type="PANTHER" id="PTHR13044">
    <property type="entry name" value="ACTIVATING TRANSCRIPTION FACTOR ATF 4/5"/>
    <property type="match status" value="1"/>
</dbReference>
<keyword evidence="10" id="KW-1185">Reference proteome</keyword>
<dbReference type="SUPFAM" id="SSF57959">
    <property type="entry name" value="Leucine zipper domain"/>
    <property type="match status" value="1"/>
</dbReference>
<keyword evidence="3" id="KW-0238">DNA-binding</keyword>
<evidence type="ECO:0000256" key="4">
    <source>
        <dbReference type="ARBA" id="ARBA00023163"/>
    </source>
</evidence>
<protein>
    <recommendedName>
        <fullName evidence="8">BZIP domain-containing protein</fullName>
    </recommendedName>
</protein>
<dbReference type="AlphaFoldDB" id="A0A1Y2EDB7"/>
<dbReference type="Gene3D" id="1.20.5.170">
    <property type="match status" value="1"/>
</dbReference>
<evidence type="ECO:0000313" key="10">
    <source>
        <dbReference type="Proteomes" id="UP000193689"/>
    </source>
</evidence>
<keyword evidence="5" id="KW-0539">Nucleus</keyword>
<dbReference type="PROSITE" id="PS00036">
    <property type="entry name" value="BZIP_BASIC"/>
    <property type="match status" value="1"/>
</dbReference>
<dbReference type="Pfam" id="PF07716">
    <property type="entry name" value="bZIP_2"/>
    <property type="match status" value="1"/>
</dbReference>
<feature type="compositionally biased region" description="Polar residues" evidence="7">
    <location>
        <begin position="109"/>
        <end position="118"/>
    </location>
</feature>
<keyword evidence="4" id="KW-0804">Transcription</keyword>
<keyword evidence="6" id="KW-0175">Coiled coil</keyword>
<evidence type="ECO:0000256" key="2">
    <source>
        <dbReference type="ARBA" id="ARBA00023015"/>
    </source>
</evidence>
<feature type="compositionally biased region" description="Low complexity" evidence="7">
    <location>
        <begin position="132"/>
        <end position="155"/>
    </location>
</feature>
<evidence type="ECO:0000256" key="5">
    <source>
        <dbReference type="ARBA" id="ARBA00023242"/>
    </source>
</evidence>
<comment type="subcellular location">
    <subcellularLocation>
        <location evidence="1">Nucleus</location>
    </subcellularLocation>
</comment>
<dbReference type="Proteomes" id="UP000193689">
    <property type="component" value="Unassembled WGS sequence"/>
</dbReference>